<organism evidence="2 3">
    <name type="scientific">Candidatus Enterenecus faecium</name>
    <dbReference type="NCBI Taxonomy" id="2840780"/>
    <lineage>
        <taxon>Bacteria</taxon>
        <taxon>Bacillati</taxon>
        <taxon>Bacillota</taxon>
        <taxon>Clostridia</taxon>
        <taxon>Eubacteriales</taxon>
        <taxon>Candidatus Enterenecus</taxon>
    </lineage>
</organism>
<name>A0A9D0YSE1_9FIRM</name>
<protein>
    <recommendedName>
        <fullName evidence="4">Integral membrane protein</fullName>
    </recommendedName>
</protein>
<accession>A0A9D0YSE1</accession>
<keyword evidence="1" id="KW-0812">Transmembrane</keyword>
<feature type="transmembrane region" description="Helical" evidence="1">
    <location>
        <begin position="112"/>
        <end position="132"/>
    </location>
</feature>
<dbReference type="EMBL" id="DVFO01000024">
    <property type="protein sequence ID" value="HIQ60451.1"/>
    <property type="molecule type" value="Genomic_DNA"/>
</dbReference>
<dbReference type="PANTHER" id="PTHR40078:SF1">
    <property type="entry name" value="INTEGRAL MEMBRANE PROTEIN"/>
    <property type="match status" value="1"/>
</dbReference>
<sequence>MDGRKFCCRILFYVLGLFVMAFGVTFAANSNLGMSPVNSIPAVLSAITNIEMGTCVILIFSLFIVAQILIKRREFRLIDLTQLIFSTIFGFFVDFTNFLMGGFCLPTMAGRVVMMLISLVLIAIGVSAYVATDLINMPMEGMTLAITQAVKHKSFRQVKVVVDTATVVIALVLSLVFMGVIQLNQGITGYPTSLVFVGTIVSAVGVGTVMGPVQKVVLPPIRRICFGSSAQTAQ</sequence>
<feature type="transmembrane region" description="Helical" evidence="1">
    <location>
        <begin position="40"/>
        <end position="65"/>
    </location>
</feature>
<feature type="transmembrane region" description="Helical" evidence="1">
    <location>
        <begin position="160"/>
        <end position="181"/>
    </location>
</feature>
<reference evidence="2" key="2">
    <citation type="journal article" date="2021" name="PeerJ">
        <title>Extensive microbial diversity within the chicken gut microbiome revealed by metagenomics and culture.</title>
        <authorList>
            <person name="Gilroy R."/>
            <person name="Ravi A."/>
            <person name="Getino M."/>
            <person name="Pursley I."/>
            <person name="Horton D.L."/>
            <person name="Alikhan N.F."/>
            <person name="Baker D."/>
            <person name="Gharbi K."/>
            <person name="Hall N."/>
            <person name="Watson M."/>
            <person name="Adriaenssens E.M."/>
            <person name="Foster-Nyarko E."/>
            <person name="Jarju S."/>
            <person name="Secka A."/>
            <person name="Antonio M."/>
            <person name="Oren A."/>
            <person name="Chaudhuri R.R."/>
            <person name="La Ragione R."/>
            <person name="Hildebrand F."/>
            <person name="Pallen M.J."/>
        </authorList>
    </citation>
    <scope>NUCLEOTIDE SEQUENCE</scope>
    <source>
        <strain evidence="2">ChiGjej2B2-12916</strain>
    </source>
</reference>
<feature type="transmembrane region" description="Helical" evidence="1">
    <location>
        <begin position="7"/>
        <end position="28"/>
    </location>
</feature>
<keyword evidence="1" id="KW-1133">Transmembrane helix</keyword>
<dbReference type="Pfam" id="PF19700">
    <property type="entry name" value="DUF6198"/>
    <property type="match status" value="1"/>
</dbReference>
<comment type="caution">
    <text evidence="2">The sequence shown here is derived from an EMBL/GenBank/DDBJ whole genome shotgun (WGS) entry which is preliminary data.</text>
</comment>
<dbReference type="AlphaFoldDB" id="A0A9D0YSE1"/>
<proteinExistence type="predicted"/>
<dbReference type="InterPro" id="IPR038750">
    <property type="entry name" value="YczE/YyaS-like"/>
</dbReference>
<gene>
    <name evidence="2" type="ORF">IAD31_02495</name>
</gene>
<evidence type="ECO:0000313" key="2">
    <source>
        <dbReference type="EMBL" id="HIQ60451.1"/>
    </source>
</evidence>
<feature type="transmembrane region" description="Helical" evidence="1">
    <location>
        <begin position="77"/>
        <end position="100"/>
    </location>
</feature>
<keyword evidence="1" id="KW-0472">Membrane</keyword>
<dbReference type="Proteomes" id="UP000886879">
    <property type="component" value="Unassembled WGS sequence"/>
</dbReference>
<dbReference type="PANTHER" id="PTHR40078">
    <property type="entry name" value="INTEGRAL MEMBRANE PROTEIN-RELATED"/>
    <property type="match status" value="1"/>
</dbReference>
<reference evidence="2" key="1">
    <citation type="submission" date="2020-10" db="EMBL/GenBank/DDBJ databases">
        <authorList>
            <person name="Gilroy R."/>
        </authorList>
    </citation>
    <scope>NUCLEOTIDE SEQUENCE</scope>
    <source>
        <strain evidence="2">ChiGjej2B2-12916</strain>
    </source>
</reference>
<feature type="transmembrane region" description="Helical" evidence="1">
    <location>
        <begin position="193"/>
        <end position="213"/>
    </location>
</feature>
<evidence type="ECO:0000313" key="3">
    <source>
        <dbReference type="Proteomes" id="UP000886879"/>
    </source>
</evidence>
<evidence type="ECO:0000256" key="1">
    <source>
        <dbReference type="SAM" id="Phobius"/>
    </source>
</evidence>
<evidence type="ECO:0008006" key="4">
    <source>
        <dbReference type="Google" id="ProtNLM"/>
    </source>
</evidence>